<dbReference type="Proteomes" id="UP001500218">
    <property type="component" value="Unassembled WGS sequence"/>
</dbReference>
<evidence type="ECO:0000259" key="7">
    <source>
        <dbReference type="PROSITE" id="PS51755"/>
    </source>
</evidence>
<comment type="caution">
    <text evidence="4">Lacks conserved residue(s) required for the propagation of feature annotation.</text>
</comment>
<dbReference type="Pfam" id="PF00486">
    <property type="entry name" value="Trans_reg_C"/>
    <property type="match status" value="1"/>
</dbReference>
<keyword evidence="9" id="KW-1185">Reference proteome</keyword>
<dbReference type="RefSeq" id="WP_344138883.1">
    <property type="nucleotide sequence ID" value="NZ_BAAALT010000263.1"/>
</dbReference>
<dbReference type="SMART" id="SM00862">
    <property type="entry name" value="Trans_reg_C"/>
    <property type="match status" value="1"/>
</dbReference>
<accession>A0ABP4YX09</accession>
<evidence type="ECO:0000256" key="3">
    <source>
        <dbReference type="ARBA" id="ARBA00023125"/>
    </source>
</evidence>
<dbReference type="Gene3D" id="1.10.10.10">
    <property type="entry name" value="Winged helix-like DNA-binding domain superfamily/Winged helix DNA-binding domain"/>
    <property type="match status" value="1"/>
</dbReference>
<keyword evidence="3 5" id="KW-0238">DNA-binding</keyword>
<evidence type="ECO:0000313" key="9">
    <source>
        <dbReference type="Proteomes" id="UP001500218"/>
    </source>
</evidence>
<comment type="caution">
    <text evidence="8">The sequence shown here is derived from an EMBL/GenBank/DDBJ whole genome shotgun (WGS) entry which is preliminary data.</text>
</comment>
<proteinExistence type="predicted"/>
<dbReference type="InterPro" id="IPR001867">
    <property type="entry name" value="OmpR/PhoB-type_DNA-bd"/>
</dbReference>
<dbReference type="CDD" id="cd00156">
    <property type="entry name" value="REC"/>
    <property type="match status" value="1"/>
</dbReference>
<feature type="domain" description="Response regulatory" evidence="6">
    <location>
        <begin position="7"/>
        <end position="120"/>
    </location>
</feature>
<dbReference type="PANTHER" id="PTHR48111:SF40">
    <property type="entry name" value="PHOSPHATE REGULON TRANSCRIPTIONAL REGULATORY PROTEIN PHOB"/>
    <property type="match status" value="1"/>
</dbReference>
<feature type="DNA-binding region" description="OmpR/PhoB-type" evidence="5">
    <location>
        <begin position="128"/>
        <end position="225"/>
    </location>
</feature>
<dbReference type="InterPro" id="IPR016032">
    <property type="entry name" value="Sig_transdc_resp-reg_C-effctor"/>
</dbReference>
<dbReference type="InterPro" id="IPR036388">
    <property type="entry name" value="WH-like_DNA-bd_sf"/>
</dbReference>
<dbReference type="PROSITE" id="PS51755">
    <property type="entry name" value="OMPR_PHOB"/>
    <property type="match status" value="1"/>
</dbReference>
<evidence type="ECO:0000256" key="2">
    <source>
        <dbReference type="ARBA" id="ARBA00023012"/>
    </source>
</evidence>
<reference evidence="9" key="1">
    <citation type="journal article" date="2019" name="Int. J. Syst. Evol. Microbiol.">
        <title>The Global Catalogue of Microorganisms (GCM) 10K type strain sequencing project: providing services to taxonomists for standard genome sequencing and annotation.</title>
        <authorList>
            <consortium name="The Broad Institute Genomics Platform"/>
            <consortium name="The Broad Institute Genome Sequencing Center for Infectious Disease"/>
            <person name="Wu L."/>
            <person name="Ma J."/>
        </authorList>
    </citation>
    <scope>NUCLEOTIDE SEQUENCE [LARGE SCALE GENOMIC DNA]</scope>
    <source>
        <strain evidence="9">JCM 13250</strain>
    </source>
</reference>
<dbReference type="Gene3D" id="3.40.50.2300">
    <property type="match status" value="1"/>
</dbReference>
<evidence type="ECO:0000313" key="8">
    <source>
        <dbReference type="EMBL" id="GAA1830448.1"/>
    </source>
</evidence>
<dbReference type="Pfam" id="PF00072">
    <property type="entry name" value="Response_reg"/>
    <property type="match status" value="1"/>
</dbReference>
<dbReference type="PANTHER" id="PTHR48111">
    <property type="entry name" value="REGULATOR OF RPOS"/>
    <property type="match status" value="1"/>
</dbReference>
<dbReference type="CDD" id="cd00383">
    <property type="entry name" value="trans_reg_C"/>
    <property type="match status" value="1"/>
</dbReference>
<evidence type="ECO:0000256" key="5">
    <source>
        <dbReference type="PROSITE-ProRule" id="PRU01091"/>
    </source>
</evidence>
<dbReference type="InterPro" id="IPR001789">
    <property type="entry name" value="Sig_transdc_resp-reg_receiver"/>
</dbReference>
<keyword evidence="1" id="KW-0597">Phosphoprotein</keyword>
<dbReference type="PROSITE" id="PS50110">
    <property type="entry name" value="RESPONSE_REGULATORY"/>
    <property type="match status" value="1"/>
</dbReference>
<dbReference type="SUPFAM" id="SSF52172">
    <property type="entry name" value="CheY-like"/>
    <property type="match status" value="1"/>
</dbReference>
<dbReference type="SUPFAM" id="SSF46894">
    <property type="entry name" value="C-terminal effector domain of the bipartite response regulators"/>
    <property type="match status" value="1"/>
</dbReference>
<dbReference type="SMART" id="SM00448">
    <property type="entry name" value="REC"/>
    <property type="match status" value="1"/>
</dbReference>
<keyword evidence="2" id="KW-0902">Two-component regulatory system</keyword>
<organism evidence="8 9">
    <name type="scientific">Luedemannella flava</name>
    <dbReference type="NCBI Taxonomy" id="349316"/>
    <lineage>
        <taxon>Bacteria</taxon>
        <taxon>Bacillati</taxon>
        <taxon>Actinomycetota</taxon>
        <taxon>Actinomycetes</taxon>
        <taxon>Micromonosporales</taxon>
        <taxon>Micromonosporaceae</taxon>
        <taxon>Luedemannella</taxon>
    </lineage>
</organism>
<sequence>MDSDTFVLLIAEPDTAHAQQLADELANHEVHTLVCADGADALIMAGSEHPDAVLAAVRLPSIDGPGLARTITARTGIPVVLGVGDGDGPAAVAALAAGATACVAYPYRMRELLPILRAIRPDTVPAAGPVLEHGGLRLDPSTLQVHLHGEPVRLPLRELRLLQLLMQHADRVVTRAQIREAVWGGIPGSNTITVHIQRLRQRLGDDQHNPSTILTVRGVGYRLVAPPKQRQPADPLVS</sequence>
<dbReference type="EMBL" id="BAAALT010000263">
    <property type="protein sequence ID" value="GAA1830448.1"/>
    <property type="molecule type" value="Genomic_DNA"/>
</dbReference>
<gene>
    <name evidence="8" type="ORF">GCM10009682_56490</name>
</gene>
<evidence type="ECO:0000259" key="6">
    <source>
        <dbReference type="PROSITE" id="PS50110"/>
    </source>
</evidence>
<protein>
    <submittedName>
        <fullName evidence="8">Response regulator transcription factor</fullName>
    </submittedName>
</protein>
<evidence type="ECO:0000256" key="1">
    <source>
        <dbReference type="ARBA" id="ARBA00022553"/>
    </source>
</evidence>
<feature type="domain" description="OmpR/PhoB-type" evidence="7">
    <location>
        <begin position="128"/>
        <end position="225"/>
    </location>
</feature>
<name>A0ABP4YX09_9ACTN</name>
<dbReference type="InterPro" id="IPR039420">
    <property type="entry name" value="WalR-like"/>
</dbReference>
<dbReference type="InterPro" id="IPR011006">
    <property type="entry name" value="CheY-like_superfamily"/>
</dbReference>
<evidence type="ECO:0000256" key="4">
    <source>
        <dbReference type="PROSITE-ProRule" id="PRU00169"/>
    </source>
</evidence>